<proteinExistence type="predicted"/>
<dbReference type="FunFam" id="3.30.70.270:FF:000001">
    <property type="entry name" value="Diguanylate cyclase domain protein"/>
    <property type="match status" value="1"/>
</dbReference>
<dbReference type="OrthoDB" id="9813903at2"/>
<dbReference type="GO" id="GO:1902201">
    <property type="term" value="P:negative regulation of bacterial-type flagellum-dependent cell motility"/>
    <property type="evidence" value="ECO:0007669"/>
    <property type="project" value="TreeGrafter"/>
</dbReference>
<dbReference type="InterPro" id="IPR013655">
    <property type="entry name" value="PAS_fold_3"/>
</dbReference>
<dbReference type="GO" id="GO:0052621">
    <property type="term" value="F:diguanylate cyclase activity"/>
    <property type="evidence" value="ECO:0007669"/>
    <property type="project" value="UniProtKB-EC"/>
</dbReference>
<dbReference type="SUPFAM" id="SSF53850">
    <property type="entry name" value="Periplasmic binding protein-like II"/>
    <property type="match status" value="2"/>
</dbReference>
<protein>
    <recommendedName>
        <fullName evidence="1">diguanylate cyclase</fullName>
        <ecNumber evidence="1">2.7.7.65</ecNumber>
    </recommendedName>
</protein>
<dbReference type="PROSITE" id="PS50887">
    <property type="entry name" value="GGDEF"/>
    <property type="match status" value="1"/>
</dbReference>
<dbReference type="AlphaFoldDB" id="A0A1T4VXV8"/>
<dbReference type="SMART" id="SM00267">
    <property type="entry name" value="GGDEF"/>
    <property type="match status" value="1"/>
</dbReference>
<dbReference type="GO" id="GO:0005886">
    <property type="term" value="C:plasma membrane"/>
    <property type="evidence" value="ECO:0007669"/>
    <property type="project" value="TreeGrafter"/>
</dbReference>
<comment type="catalytic activity">
    <reaction evidence="2">
        <text>2 GTP = 3',3'-c-di-GMP + 2 diphosphate</text>
        <dbReference type="Rhea" id="RHEA:24898"/>
        <dbReference type="ChEBI" id="CHEBI:33019"/>
        <dbReference type="ChEBI" id="CHEBI:37565"/>
        <dbReference type="ChEBI" id="CHEBI:58805"/>
        <dbReference type="EC" id="2.7.7.65"/>
    </reaction>
</comment>
<feature type="domain" description="PAC" evidence="3">
    <location>
        <begin position="640"/>
        <end position="693"/>
    </location>
</feature>
<gene>
    <name evidence="5" type="ORF">SAMN02745702_01219</name>
</gene>
<dbReference type="InterPro" id="IPR043128">
    <property type="entry name" value="Rev_trsase/Diguanyl_cyclase"/>
</dbReference>
<dbReference type="PANTHER" id="PTHR45138:SF9">
    <property type="entry name" value="DIGUANYLATE CYCLASE DGCM-RELATED"/>
    <property type="match status" value="1"/>
</dbReference>
<dbReference type="EMBL" id="FUYA01000003">
    <property type="protein sequence ID" value="SKA69767.1"/>
    <property type="molecule type" value="Genomic_DNA"/>
</dbReference>
<evidence type="ECO:0000313" key="5">
    <source>
        <dbReference type="EMBL" id="SKA69767.1"/>
    </source>
</evidence>
<dbReference type="InterPro" id="IPR001610">
    <property type="entry name" value="PAC"/>
</dbReference>
<dbReference type="SUPFAM" id="SSF55785">
    <property type="entry name" value="PYP-like sensor domain (PAS domain)"/>
    <property type="match status" value="1"/>
</dbReference>
<dbReference type="STRING" id="1121442.SAMN02745702_01219"/>
<dbReference type="CDD" id="cd01949">
    <property type="entry name" value="GGDEF"/>
    <property type="match status" value="1"/>
</dbReference>
<dbReference type="Pfam" id="PF00990">
    <property type="entry name" value="GGDEF"/>
    <property type="match status" value="1"/>
</dbReference>
<feature type="domain" description="GGDEF" evidence="4">
    <location>
        <begin position="725"/>
        <end position="862"/>
    </location>
</feature>
<dbReference type="InterPro" id="IPR000014">
    <property type="entry name" value="PAS"/>
</dbReference>
<evidence type="ECO:0000256" key="1">
    <source>
        <dbReference type="ARBA" id="ARBA00012528"/>
    </source>
</evidence>
<dbReference type="InterPro" id="IPR001638">
    <property type="entry name" value="Solute-binding_3/MltF_N"/>
</dbReference>
<evidence type="ECO:0000256" key="2">
    <source>
        <dbReference type="ARBA" id="ARBA00034247"/>
    </source>
</evidence>
<dbReference type="EC" id="2.7.7.65" evidence="1"/>
<dbReference type="InterPro" id="IPR050469">
    <property type="entry name" value="Diguanylate_Cyclase"/>
</dbReference>
<organism evidence="5 6">
    <name type="scientific">Desulfobaculum bizertense DSM 18034</name>
    <dbReference type="NCBI Taxonomy" id="1121442"/>
    <lineage>
        <taxon>Bacteria</taxon>
        <taxon>Pseudomonadati</taxon>
        <taxon>Thermodesulfobacteriota</taxon>
        <taxon>Desulfovibrionia</taxon>
        <taxon>Desulfovibrionales</taxon>
        <taxon>Desulfovibrionaceae</taxon>
        <taxon>Desulfobaculum</taxon>
    </lineage>
</organism>
<dbReference type="SMART" id="SM00086">
    <property type="entry name" value="PAC"/>
    <property type="match status" value="1"/>
</dbReference>
<dbReference type="InterPro" id="IPR035965">
    <property type="entry name" value="PAS-like_dom_sf"/>
</dbReference>
<accession>A0A1T4VXV8</accession>
<evidence type="ECO:0000259" key="4">
    <source>
        <dbReference type="PROSITE" id="PS50887"/>
    </source>
</evidence>
<dbReference type="NCBIfam" id="TIGR00254">
    <property type="entry name" value="GGDEF"/>
    <property type="match status" value="1"/>
</dbReference>
<dbReference type="Gene3D" id="3.30.450.20">
    <property type="entry name" value="PAS domain"/>
    <property type="match status" value="1"/>
</dbReference>
<dbReference type="Gene3D" id="3.30.70.270">
    <property type="match status" value="1"/>
</dbReference>
<dbReference type="GO" id="GO:0043709">
    <property type="term" value="P:cell adhesion involved in single-species biofilm formation"/>
    <property type="evidence" value="ECO:0007669"/>
    <property type="project" value="TreeGrafter"/>
</dbReference>
<dbReference type="SMART" id="SM00062">
    <property type="entry name" value="PBPb"/>
    <property type="match status" value="2"/>
</dbReference>
<dbReference type="Proteomes" id="UP000189733">
    <property type="component" value="Unassembled WGS sequence"/>
</dbReference>
<dbReference type="NCBIfam" id="TIGR00229">
    <property type="entry name" value="sensory_box"/>
    <property type="match status" value="1"/>
</dbReference>
<dbReference type="RefSeq" id="WP_078684516.1">
    <property type="nucleotide sequence ID" value="NZ_FUYA01000003.1"/>
</dbReference>
<dbReference type="PANTHER" id="PTHR45138">
    <property type="entry name" value="REGULATORY COMPONENTS OF SENSORY TRANSDUCTION SYSTEM"/>
    <property type="match status" value="1"/>
</dbReference>
<evidence type="ECO:0000259" key="3">
    <source>
        <dbReference type="PROSITE" id="PS50113"/>
    </source>
</evidence>
<sequence length="882" mass="100023">MKDVSVTPCAGARGVLWAVWVLFCLLFLHPECSFAEAQVEASPRLVTIGSHDLPGFFSYIGGVKTGFGVELCREIARRAGDDVRFESATWGEVLNHARTESNYGALPAARSKNRESHFKWVGPLLFKRYWLFTHHSNKKHISSLAEARNAEAIAVVRGSFLEHYLVDAGFTNIISLSDASQCLRELGDGRVDYFVSDEEVVDGLSHSAGYSPSTFRPDFLLYENPSYIAFSLKTPCSVSESWQRALGEMKRDGTYRTLFRAWFPENKKYFYSGGDALPIVFSPQERQWLKEHKVVRVALDPGFPPFEFWDSAGRPAGMATDYLSLVSRMTGVQFHYVRTGSWMESMELLRRREADILPAMLRTEERLDFVAFSAPYQHSIVVAMTRTEHPFRTRLDEFRKERLAVVKGYALYPGTELLRKREYRNIESALNAVSTGEADFYIGNLAALSHVARSAGLTNLKVSCRIGRGRHALRMGIRSDWAEFAGIISKVLSVIPVQEQSLIYDRWVRLPHERPVSLNSVLWWVIRLGVPVLCIFLFLWWRNSRLRHEICDRKAAEAALRESEQRLSMALDSPDYGLWELFIPSRELHVPERLFQENLGYLSYQVPSNSAVLRKMLHPKDLILLEQSLNRYLTGLDPEFSFEFRIANSSGHWMWLHIMGRVVGWNSEGTPSRLLGLCTDITSRKELEDRMREQVTTDCLTQVSTRRHFFDLGHREIARARRERTPIGVLMIDADHFKQVNDRLGHAAGDTALRTLAAVGRELIRDIDLFGRLGGEEFAVILPGAGLEDALNVAERLRREVENRVPCELGPLGHGMLKFTISIGVASSFGGEETLDSLLSRADVALYEAKKAGRNAVRCSVTPEKFMTPLLLPPDEQEKRDA</sequence>
<dbReference type="InterPro" id="IPR029787">
    <property type="entry name" value="Nucleotide_cyclase"/>
</dbReference>
<dbReference type="SUPFAM" id="SSF55073">
    <property type="entry name" value="Nucleotide cyclase"/>
    <property type="match status" value="1"/>
</dbReference>
<dbReference type="Pfam" id="PF00497">
    <property type="entry name" value="SBP_bac_3"/>
    <property type="match status" value="2"/>
</dbReference>
<dbReference type="PROSITE" id="PS50113">
    <property type="entry name" value="PAC"/>
    <property type="match status" value="1"/>
</dbReference>
<reference evidence="5 6" key="1">
    <citation type="submission" date="2017-02" db="EMBL/GenBank/DDBJ databases">
        <authorList>
            <person name="Peterson S.W."/>
        </authorList>
    </citation>
    <scope>NUCLEOTIDE SEQUENCE [LARGE SCALE GENOMIC DNA]</scope>
    <source>
        <strain evidence="5 6">DSM 18034</strain>
    </source>
</reference>
<evidence type="ECO:0000313" key="6">
    <source>
        <dbReference type="Proteomes" id="UP000189733"/>
    </source>
</evidence>
<name>A0A1T4VXV8_9BACT</name>
<dbReference type="InterPro" id="IPR000700">
    <property type="entry name" value="PAS-assoc_C"/>
</dbReference>
<keyword evidence="6" id="KW-1185">Reference proteome</keyword>
<dbReference type="Pfam" id="PF08447">
    <property type="entry name" value="PAS_3"/>
    <property type="match status" value="1"/>
</dbReference>
<dbReference type="InterPro" id="IPR000160">
    <property type="entry name" value="GGDEF_dom"/>
</dbReference>
<dbReference type="CDD" id="cd01007">
    <property type="entry name" value="PBP2_BvgS_HisK_like"/>
    <property type="match status" value="1"/>
</dbReference>
<dbReference type="Gene3D" id="3.40.190.10">
    <property type="entry name" value="Periplasmic binding protein-like II"/>
    <property type="match status" value="4"/>
</dbReference>